<sequence length="43" mass="4563">MGKVGAICISPEGPFGDTSYGSSAFCFGPKYVTLRLSLSFAYH</sequence>
<organism evidence="1 2">
    <name type="scientific">Linum tenue</name>
    <dbReference type="NCBI Taxonomy" id="586396"/>
    <lineage>
        <taxon>Eukaryota</taxon>
        <taxon>Viridiplantae</taxon>
        <taxon>Streptophyta</taxon>
        <taxon>Embryophyta</taxon>
        <taxon>Tracheophyta</taxon>
        <taxon>Spermatophyta</taxon>
        <taxon>Magnoliopsida</taxon>
        <taxon>eudicotyledons</taxon>
        <taxon>Gunneridae</taxon>
        <taxon>Pentapetalae</taxon>
        <taxon>rosids</taxon>
        <taxon>fabids</taxon>
        <taxon>Malpighiales</taxon>
        <taxon>Linaceae</taxon>
        <taxon>Linum</taxon>
    </lineage>
</organism>
<name>A0AAV0HJE2_9ROSI</name>
<evidence type="ECO:0000313" key="2">
    <source>
        <dbReference type="Proteomes" id="UP001154282"/>
    </source>
</evidence>
<dbReference type="Proteomes" id="UP001154282">
    <property type="component" value="Unassembled WGS sequence"/>
</dbReference>
<evidence type="ECO:0000313" key="1">
    <source>
        <dbReference type="EMBL" id="CAI0385362.1"/>
    </source>
</evidence>
<comment type="caution">
    <text evidence="1">The sequence shown here is derived from an EMBL/GenBank/DDBJ whole genome shotgun (WGS) entry which is preliminary data.</text>
</comment>
<keyword evidence="2" id="KW-1185">Reference proteome</keyword>
<gene>
    <name evidence="1" type="ORF">LITE_LOCUS4762</name>
</gene>
<dbReference type="AlphaFoldDB" id="A0AAV0HJE2"/>
<proteinExistence type="predicted"/>
<accession>A0AAV0HJE2</accession>
<reference evidence="1" key="1">
    <citation type="submission" date="2022-08" db="EMBL/GenBank/DDBJ databases">
        <authorList>
            <person name="Gutierrez-Valencia J."/>
        </authorList>
    </citation>
    <scope>NUCLEOTIDE SEQUENCE</scope>
</reference>
<dbReference type="EMBL" id="CAMGYJ010000002">
    <property type="protein sequence ID" value="CAI0385362.1"/>
    <property type="molecule type" value="Genomic_DNA"/>
</dbReference>
<protein>
    <submittedName>
        <fullName evidence="1">Uncharacterized protein</fullName>
    </submittedName>
</protein>